<feature type="region of interest" description="Disordered" evidence="15">
    <location>
        <begin position="453"/>
        <end position="668"/>
    </location>
</feature>
<comment type="subunit">
    <text evidence="5 14">Monomer.</text>
</comment>
<evidence type="ECO:0000256" key="9">
    <source>
        <dbReference type="ARBA" id="ARBA00022777"/>
    </source>
</evidence>
<gene>
    <name evidence="14 17" type="primary">glgB</name>
    <name evidence="17" type="ORF">ACFFN0_10730</name>
</gene>
<evidence type="ECO:0000256" key="11">
    <source>
        <dbReference type="ARBA" id="ARBA00023056"/>
    </source>
</evidence>
<dbReference type="InterPro" id="IPR006407">
    <property type="entry name" value="GlgB"/>
</dbReference>
<dbReference type="InterPro" id="IPR054169">
    <property type="entry name" value="GlgB_N"/>
</dbReference>
<dbReference type="CDD" id="cd02855">
    <property type="entry name" value="E_set_GBE_prok_N"/>
    <property type="match status" value="1"/>
</dbReference>
<dbReference type="RefSeq" id="WP_181409617.1">
    <property type="nucleotide sequence ID" value="NZ_JBHMAX010000019.1"/>
</dbReference>
<accession>A0ABV5V3X7</accession>
<dbReference type="Pfam" id="PF02806">
    <property type="entry name" value="Alpha-amylase_C"/>
    <property type="match status" value="1"/>
</dbReference>
<evidence type="ECO:0000256" key="4">
    <source>
        <dbReference type="ARBA" id="ARBA00009000"/>
    </source>
</evidence>
<comment type="caution">
    <text evidence="17">The sequence shown here is derived from an EMBL/GenBank/DDBJ whole genome shotgun (WGS) entry which is preliminary data.</text>
</comment>
<comment type="catalytic activity">
    <reaction evidence="1 14">
        <text>Transfers a segment of a (1-&gt;4)-alpha-D-glucan chain to a primary hydroxy group in a similar glucan chain.</text>
        <dbReference type="EC" id="2.4.1.18"/>
    </reaction>
</comment>
<evidence type="ECO:0000259" key="16">
    <source>
        <dbReference type="SMART" id="SM00642"/>
    </source>
</evidence>
<feature type="compositionally biased region" description="Acidic residues" evidence="15">
    <location>
        <begin position="1557"/>
        <end position="1567"/>
    </location>
</feature>
<feature type="compositionally biased region" description="Acidic residues" evidence="15">
    <location>
        <begin position="1467"/>
        <end position="1482"/>
    </location>
</feature>
<dbReference type="SMART" id="SM00642">
    <property type="entry name" value="Aamy"/>
    <property type="match status" value="1"/>
</dbReference>
<keyword evidence="7 14" id="KW-0808">Transferase</keyword>
<name>A0ABV5V3X7_9MICO</name>
<evidence type="ECO:0000256" key="14">
    <source>
        <dbReference type="HAMAP-Rule" id="MF_00685"/>
    </source>
</evidence>
<dbReference type="Pfam" id="PF18085">
    <property type="entry name" value="Mak_N_cap"/>
    <property type="match status" value="1"/>
</dbReference>
<keyword evidence="14 17" id="KW-0328">Glycosyltransferase</keyword>
<feature type="compositionally biased region" description="Pro residues" evidence="15">
    <location>
        <begin position="727"/>
        <end position="738"/>
    </location>
</feature>
<evidence type="ECO:0000256" key="8">
    <source>
        <dbReference type="ARBA" id="ARBA00022741"/>
    </source>
</evidence>
<keyword evidence="18" id="KW-1185">Reference proteome</keyword>
<dbReference type="CDD" id="cd11322">
    <property type="entry name" value="AmyAc_Glg_BE"/>
    <property type="match status" value="1"/>
</dbReference>
<dbReference type="InterPro" id="IPR006047">
    <property type="entry name" value="GH13_cat_dom"/>
</dbReference>
<dbReference type="PANTHER" id="PTHR43651">
    <property type="entry name" value="1,4-ALPHA-GLUCAN-BRANCHING ENZYME"/>
    <property type="match status" value="1"/>
</dbReference>
<keyword evidence="8" id="KW-0547">Nucleotide-binding</keyword>
<dbReference type="InterPro" id="IPR014756">
    <property type="entry name" value="Ig_E-set"/>
</dbReference>
<dbReference type="InterPro" id="IPR013780">
    <property type="entry name" value="Glyco_hydro_b"/>
</dbReference>
<keyword evidence="6 14" id="KW-0321">Glycogen metabolism</keyword>
<evidence type="ECO:0000256" key="3">
    <source>
        <dbReference type="ARBA" id="ARBA00006219"/>
    </source>
</evidence>
<proteinExistence type="inferred from homology"/>
<dbReference type="InterPro" id="IPR006048">
    <property type="entry name" value="A-amylase/branching_C"/>
</dbReference>
<keyword evidence="10" id="KW-0067">ATP-binding</keyword>
<organism evidence="17 18">
    <name type="scientific">Ornithinimicrobium kibberense</name>
    <dbReference type="NCBI Taxonomy" id="282060"/>
    <lineage>
        <taxon>Bacteria</taxon>
        <taxon>Bacillati</taxon>
        <taxon>Actinomycetota</taxon>
        <taxon>Actinomycetes</taxon>
        <taxon>Micrococcales</taxon>
        <taxon>Ornithinimicrobiaceae</taxon>
        <taxon>Ornithinimicrobium</taxon>
    </lineage>
</organism>
<feature type="active site" description="Nucleophile" evidence="14">
    <location>
        <position position="1139"/>
    </location>
</feature>
<feature type="domain" description="Glycosyl hydrolase family 13 catalytic" evidence="16">
    <location>
        <begin position="987"/>
        <end position="1340"/>
    </location>
</feature>
<dbReference type="InterPro" id="IPR013783">
    <property type="entry name" value="Ig-like_fold"/>
</dbReference>
<comment type="similarity">
    <text evidence="4 14">Belongs to the glycosyl hydrolase 13 family. GlgB subfamily.</text>
</comment>
<dbReference type="InterPro" id="IPR004193">
    <property type="entry name" value="Glyco_hydro_13_N"/>
</dbReference>
<evidence type="ECO:0000256" key="15">
    <source>
        <dbReference type="SAM" id="MobiDB-lite"/>
    </source>
</evidence>
<dbReference type="SUPFAM" id="SSF81296">
    <property type="entry name" value="E set domains"/>
    <property type="match status" value="2"/>
</dbReference>
<keyword evidence="12 14" id="KW-0119">Carbohydrate metabolism</keyword>
<feature type="compositionally biased region" description="Low complexity" evidence="15">
    <location>
        <begin position="1568"/>
        <end position="1578"/>
    </location>
</feature>
<dbReference type="InterPro" id="IPR011009">
    <property type="entry name" value="Kinase-like_dom_sf"/>
</dbReference>
<feature type="region of interest" description="Disordered" evidence="15">
    <location>
        <begin position="1467"/>
        <end position="1578"/>
    </location>
</feature>
<evidence type="ECO:0000256" key="2">
    <source>
        <dbReference type="ARBA" id="ARBA00004964"/>
    </source>
</evidence>
<keyword evidence="11 14" id="KW-0320">Glycogen biosynthesis</keyword>
<evidence type="ECO:0000256" key="5">
    <source>
        <dbReference type="ARBA" id="ARBA00011245"/>
    </source>
</evidence>
<dbReference type="EC" id="2.4.1.18" evidence="14"/>
<evidence type="ECO:0000313" key="18">
    <source>
        <dbReference type="Proteomes" id="UP001589613"/>
    </source>
</evidence>
<feature type="active site" description="Proton donor" evidence="14">
    <location>
        <position position="1192"/>
    </location>
</feature>
<feature type="compositionally biased region" description="Low complexity" evidence="15">
    <location>
        <begin position="1509"/>
        <end position="1522"/>
    </location>
</feature>
<dbReference type="GO" id="GO:0003844">
    <property type="term" value="F:1,4-alpha-glucan branching enzyme activity"/>
    <property type="evidence" value="ECO:0007669"/>
    <property type="project" value="UniProtKB-EC"/>
</dbReference>
<dbReference type="NCBIfam" id="NF003811">
    <property type="entry name" value="PRK05402.1"/>
    <property type="match status" value="1"/>
</dbReference>
<feature type="region of interest" description="Disordered" evidence="15">
    <location>
        <begin position="699"/>
        <end position="743"/>
    </location>
</feature>
<dbReference type="EMBL" id="JBHMAX010000019">
    <property type="protein sequence ID" value="MFB9732516.1"/>
    <property type="molecule type" value="Genomic_DNA"/>
</dbReference>
<dbReference type="Pfam" id="PF22019">
    <property type="entry name" value="GlgB_N"/>
    <property type="match status" value="1"/>
</dbReference>
<evidence type="ECO:0000256" key="7">
    <source>
        <dbReference type="ARBA" id="ARBA00022679"/>
    </source>
</evidence>
<dbReference type="PANTHER" id="PTHR43651:SF3">
    <property type="entry name" value="1,4-ALPHA-GLUCAN-BRANCHING ENZYME"/>
    <property type="match status" value="1"/>
</dbReference>
<comment type="pathway">
    <text evidence="2 14">Glycan biosynthesis; glycogen biosynthesis.</text>
</comment>
<dbReference type="Pfam" id="PF02922">
    <property type="entry name" value="CBM_48"/>
    <property type="match status" value="1"/>
</dbReference>
<dbReference type="HAMAP" id="MF_00685">
    <property type="entry name" value="GlgB"/>
    <property type="match status" value="1"/>
</dbReference>
<evidence type="ECO:0000256" key="1">
    <source>
        <dbReference type="ARBA" id="ARBA00000826"/>
    </source>
</evidence>
<comment type="similarity">
    <text evidence="3">Belongs to the aminoglycoside phosphotransferase family.</text>
</comment>
<feature type="compositionally biased region" description="Basic and acidic residues" evidence="15">
    <location>
        <begin position="474"/>
        <end position="484"/>
    </location>
</feature>
<dbReference type="NCBIfam" id="NF008967">
    <property type="entry name" value="PRK12313.1"/>
    <property type="match status" value="1"/>
</dbReference>
<protein>
    <recommendedName>
        <fullName evidence="14">1,4-alpha-glucan branching enzyme GlgB</fullName>
        <ecNumber evidence="14">2.4.1.18</ecNumber>
    </recommendedName>
    <alternativeName>
        <fullName evidence="14">1,4-alpha-D-glucan:1,4-alpha-D-glucan 6-glucosyl-transferase</fullName>
    </alternativeName>
    <alternativeName>
        <fullName evidence="14">Alpha-(1-&gt;4)-glucan branching enzyme</fullName>
    </alternativeName>
    <alternativeName>
        <fullName evidence="14">Glycogen branching enzyme</fullName>
        <shortName evidence="14">BE</shortName>
    </alternativeName>
</protein>
<keyword evidence="9" id="KW-0418">Kinase</keyword>
<evidence type="ECO:0000256" key="6">
    <source>
        <dbReference type="ARBA" id="ARBA00022600"/>
    </source>
</evidence>
<dbReference type="Gene3D" id="3.90.1200.10">
    <property type="match status" value="1"/>
</dbReference>
<dbReference type="InterPro" id="IPR017853">
    <property type="entry name" value="GH"/>
</dbReference>
<dbReference type="SUPFAM" id="SSF56112">
    <property type="entry name" value="Protein kinase-like (PK-like)"/>
    <property type="match status" value="1"/>
</dbReference>
<dbReference type="Gene3D" id="2.60.40.10">
    <property type="entry name" value="Immunoglobulins"/>
    <property type="match status" value="2"/>
</dbReference>
<dbReference type="Gene3D" id="2.60.40.1180">
    <property type="entry name" value="Golgi alpha-mannosidase II"/>
    <property type="match status" value="1"/>
</dbReference>
<comment type="function">
    <text evidence="14">Catalyzes the formation of the alpha-1,6-glucosidic linkages in glycogen by scission of a 1,4-alpha-linked oligosaccharide from growing alpha-1,4-glucan chains and the subsequent attachment of the oligosaccharide to the alpha-1,6 position.</text>
</comment>
<dbReference type="InterPro" id="IPR044143">
    <property type="entry name" value="GlgB_N_E_set_prok"/>
</dbReference>
<dbReference type="NCBIfam" id="TIGR01515">
    <property type="entry name" value="branching_enzym"/>
    <property type="match status" value="1"/>
</dbReference>
<dbReference type="SUPFAM" id="SSF51011">
    <property type="entry name" value="Glycosyl hydrolase domain"/>
    <property type="match status" value="1"/>
</dbReference>
<dbReference type="Proteomes" id="UP001589613">
    <property type="component" value="Unassembled WGS sequence"/>
</dbReference>
<reference evidence="17 18" key="1">
    <citation type="submission" date="2024-09" db="EMBL/GenBank/DDBJ databases">
        <authorList>
            <person name="Sun Q."/>
            <person name="Mori K."/>
        </authorList>
    </citation>
    <scope>NUCLEOTIDE SEQUENCE [LARGE SCALE GENOMIC DNA]</scope>
    <source>
        <strain evidence="17 18">JCM 12763</strain>
    </source>
</reference>
<sequence>MATLSPDFDDFLPGWIATQRWYRGTGRTPLLRRIGGIRWEDPLGEVGLEDHLLVDESGPEPVVYQVPLSYRAEPVAFLAHALVATAEHAELGTRYVYDAAHDPVFAQTLLQHVWSEHDVPSARARRLVAGGTAPALRASRVLTGEQSNTSIVVDPHEGRRPVLVKLFRVLQAGENPDVTVCAAVARTGDRTVPGPLGYVEGRWNDTDGQEVSGHLAVASEFIAGGRDGWELALAAARSGEDLSTPARELGEATARVHTALAAAFGTEDAEAQRETLVARLRQRARTAFAEVDELAVHREDVDRTYDALADVPLPPLQRIHGDLHLGQVLHVPGRGWVLLDFEGEPLRPMAERTAPDLALRDVAGMLRSIDYAAATVDQEGVDATGWAQEARAAYLQGYAATADVDLDDPQVRTLLDALELDKALYEVVYEARNRPSWVPIPVEAVQRLVSGGRAGRHEAPTGPVAAADGGDGSSDERPGRHRADQGPSAADFGVAGTSAEDGAASLTEESGEVRSVALPEEYAATPGPGEPDPAAGGGSDDRPEDLLEDAGDLSPLYAGAGAGADQDATAEGDEQASPHVPASGGRPHAPVPPPEEMVDAFRPTPAGSRPASGGLPHAPVPPPAGMTITTDLPAGPRQGGEEPPPSVDVAQPAAAREYPPASGTAPRSAEGVLLDPVVSHRQAWEEASSSPAVVTGRVVRDDGPAGGAGVPGAGAGADAPGTVRRTPLPPPQEPPAPHTRPLDLDEATDVVHGLHRSPHHVLGPHAHEGHVTVRTLRPGAQAVSVLLADGRELPMTHETGGIWAAVVQQEQVPAYRLAVTREGERRIVDESYRHAPMLGEIDLHLLGEGRHEELWRVLGSHVVTRRDEMGEVTGTHFAVWAPNALAVHVVGDFNGWDGSTHALRVHEDVGVWELFVPGVGAGAHYKYDITGPDGTRRAKADPMARATEVPPFNDSVVTVSTHRWNDDAWMERRAREDIHLGPMSVYEVHLGSWRQGLSYEQLADQLVPYVSEMGFTHVELMPVMQHPYGPSWGYHVTGYFAADSRFGHEDGLRHLIDRLHQVGVGVILDWVPGHFATDPWALARFDGTPIYEHPDPRKGWHPEWGSYIFDYGRPQVRNFLVANACYWLEEFHADGLRVDGVASMLYLDYSREGDQWIPNRYGGRENLEAVELLQETNATAYRRNPGVVMIAEESTSWPGVTASTEEGGLGFGFKWNMGWMHDTLGYLAELPYARAHHHHALTFSLVYAYSEKYILPISHDEVVHGKGSLLRKMAGDSWQKFATTRAFLAYQWSHPGKQLLFMGSEFAQDREWADGGTLSWELTERPDHGGVQRLVRDLNRLYDELPALWQIDHHEDGFAWLDANDAHRNLYSYLRWGNEGPDGLRPVVAVVVNFSGVPQHQVHVGLPYGGRWREVLNTDAEVYGGSGQGNMGAVQAYDEPHQRQPWSALVTVPPMGAIWLVPDPVEAEEEPPAQIEQADEEPPATAAVSEVSGLEAVEDGSRTTDEPIPTATTDTGTPGAVDEGTTDAPTAEPDGDDATPDTRLREPVDPGYPGEVPDTDTADDADADGTAYPDTRQS</sequence>
<dbReference type="SUPFAM" id="SSF51445">
    <property type="entry name" value="(Trans)glycosidases"/>
    <property type="match status" value="1"/>
</dbReference>
<evidence type="ECO:0000256" key="10">
    <source>
        <dbReference type="ARBA" id="ARBA00022840"/>
    </source>
</evidence>
<feature type="compositionally biased region" description="Gly residues" evidence="15">
    <location>
        <begin position="704"/>
        <end position="715"/>
    </location>
</feature>
<dbReference type="Gene3D" id="3.20.20.80">
    <property type="entry name" value="Glycosidases"/>
    <property type="match status" value="1"/>
</dbReference>
<dbReference type="Pfam" id="PF00128">
    <property type="entry name" value="Alpha-amylase"/>
    <property type="match status" value="1"/>
</dbReference>
<evidence type="ECO:0000256" key="13">
    <source>
        <dbReference type="ARBA" id="ARBA00049067"/>
    </source>
</evidence>
<evidence type="ECO:0000256" key="12">
    <source>
        <dbReference type="ARBA" id="ARBA00023277"/>
    </source>
</evidence>
<comment type="catalytic activity">
    <reaction evidence="13">
        <text>D-maltose + ATP = alpha-maltose 1-phosphate + ADP + H(+)</text>
        <dbReference type="Rhea" id="RHEA:31915"/>
        <dbReference type="ChEBI" id="CHEBI:15378"/>
        <dbReference type="ChEBI" id="CHEBI:17306"/>
        <dbReference type="ChEBI" id="CHEBI:30616"/>
        <dbReference type="ChEBI" id="CHEBI:63576"/>
        <dbReference type="ChEBI" id="CHEBI:456216"/>
        <dbReference type="EC" id="2.7.1.175"/>
    </reaction>
</comment>
<evidence type="ECO:0000313" key="17">
    <source>
        <dbReference type="EMBL" id="MFB9732516.1"/>
    </source>
</evidence>
<dbReference type="InterPro" id="IPR040999">
    <property type="entry name" value="Mak_N_cap"/>
</dbReference>